<evidence type="ECO:0000256" key="13">
    <source>
        <dbReference type="PROSITE-ProRule" id="PRU00169"/>
    </source>
</evidence>
<dbReference type="PRINTS" id="PR00344">
    <property type="entry name" value="BCTRLSENSOR"/>
</dbReference>
<dbReference type="InterPro" id="IPR035965">
    <property type="entry name" value="PAS-like_dom_sf"/>
</dbReference>
<comment type="caution">
    <text evidence="19">The sequence shown here is derived from an EMBL/GenBank/DDBJ whole genome shotgun (WGS) entry which is preliminary data.</text>
</comment>
<dbReference type="Gene3D" id="3.40.50.2300">
    <property type="match status" value="1"/>
</dbReference>
<dbReference type="CDD" id="cd00156">
    <property type="entry name" value="REC"/>
    <property type="match status" value="1"/>
</dbReference>
<dbReference type="Pfam" id="PF00072">
    <property type="entry name" value="Response_reg"/>
    <property type="match status" value="1"/>
</dbReference>
<feature type="domain" description="Histidine kinase" evidence="15">
    <location>
        <begin position="326"/>
        <end position="539"/>
    </location>
</feature>
<feature type="coiled-coil region" evidence="14">
    <location>
        <begin position="145"/>
        <end position="186"/>
    </location>
</feature>
<evidence type="ECO:0000256" key="6">
    <source>
        <dbReference type="ARBA" id="ARBA00022692"/>
    </source>
</evidence>
<evidence type="ECO:0000256" key="9">
    <source>
        <dbReference type="ARBA" id="ARBA00022840"/>
    </source>
</evidence>
<keyword evidence="8" id="KW-0418">Kinase</keyword>
<evidence type="ECO:0000256" key="11">
    <source>
        <dbReference type="ARBA" id="ARBA00023012"/>
    </source>
</evidence>
<keyword evidence="12" id="KW-0472">Membrane</keyword>
<keyword evidence="9" id="KW-0067">ATP-binding</keyword>
<accession>A0A317EJ01</accession>
<proteinExistence type="predicted"/>
<organism evidence="19 20">
    <name type="scientific">Pedobacter yonginense</name>
    <dbReference type="NCBI Taxonomy" id="651869"/>
    <lineage>
        <taxon>Bacteria</taxon>
        <taxon>Pseudomonadati</taxon>
        <taxon>Bacteroidota</taxon>
        <taxon>Sphingobacteriia</taxon>
        <taxon>Sphingobacteriales</taxon>
        <taxon>Sphingobacteriaceae</taxon>
        <taxon>Pedobacter</taxon>
    </lineage>
</organism>
<dbReference type="Pfam" id="PF08447">
    <property type="entry name" value="PAS_3"/>
    <property type="match status" value="1"/>
</dbReference>
<dbReference type="InterPro" id="IPR003594">
    <property type="entry name" value="HATPase_dom"/>
</dbReference>
<dbReference type="GO" id="GO:0030295">
    <property type="term" value="F:protein kinase activator activity"/>
    <property type="evidence" value="ECO:0007669"/>
    <property type="project" value="TreeGrafter"/>
</dbReference>
<dbReference type="EMBL" id="QGNZ01000004">
    <property type="protein sequence ID" value="PWS26622.1"/>
    <property type="molecule type" value="Genomic_DNA"/>
</dbReference>
<dbReference type="CDD" id="cd00075">
    <property type="entry name" value="HATPase"/>
    <property type="match status" value="1"/>
</dbReference>
<keyword evidence="11" id="KW-0902">Two-component regulatory system</keyword>
<evidence type="ECO:0000256" key="10">
    <source>
        <dbReference type="ARBA" id="ARBA00022989"/>
    </source>
</evidence>
<dbReference type="InterPro" id="IPR001610">
    <property type="entry name" value="PAC"/>
</dbReference>
<dbReference type="InterPro" id="IPR013655">
    <property type="entry name" value="PAS_fold_3"/>
</dbReference>
<dbReference type="SMART" id="SM00086">
    <property type="entry name" value="PAC"/>
    <property type="match status" value="1"/>
</dbReference>
<comment type="subcellular location">
    <subcellularLocation>
        <location evidence="2">Membrane</location>
        <topology evidence="2">Multi-pass membrane protein</topology>
    </subcellularLocation>
</comment>
<dbReference type="GO" id="GO:0000155">
    <property type="term" value="F:phosphorelay sensor kinase activity"/>
    <property type="evidence" value="ECO:0007669"/>
    <property type="project" value="InterPro"/>
</dbReference>
<keyword evidence="5" id="KW-0808">Transferase</keyword>
<dbReference type="InterPro" id="IPR004358">
    <property type="entry name" value="Sig_transdc_His_kin-like_C"/>
</dbReference>
<evidence type="ECO:0000256" key="14">
    <source>
        <dbReference type="SAM" id="Coils"/>
    </source>
</evidence>
<evidence type="ECO:0000256" key="1">
    <source>
        <dbReference type="ARBA" id="ARBA00000085"/>
    </source>
</evidence>
<dbReference type="SMART" id="SM00388">
    <property type="entry name" value="HisKA"/>
    <property type="match status" value="1"/>
</dbReference>
<dbReference type="SUPFAM" id="SSF55874">
    <property type="entry name" value="ATPase domain of HSP90 chaperone/DNA topoisomerase II/histidine kinase"/>
    <property type="match status" value="1"/>
</dbReference>
<dbReference type="Proteomes" id="UP000245379">
    <property type="component" value="Unassembled WGS sequence"/>
</dbReference>
<keyword evidence="7" id="KW-0547">Nucleotide-binding</keyword>
<dbReference type="SMART" id="SM00091">
    <property type="entry name" value="PAS"/>
    <property type="match status" value="1"/>
</dbReference>
<evidence type="ECO:0000256" key="5">
    <source>
        <dbReference type="ARBA" id="ARBA00022679"/>
    </source>
</evidence>
<dbReference type="SUPFAM" id="SSF55785">
    <property type="entry name" value="PYP-like sensor domain (PAS domain)"/>
    <property type="match status" value="1"/>
</dbReference>
<keyword evidence="14" id="KW-0175">Coiled coil</keyword>
<keyword evidence="6" id="KW-0812">Transmembrane</keyword>
<evidence type="ECO:0000313" key="19">
    <source>
        <dbReference type="EMBL" id="PWS26622.1"/>
    </source>
</evidence>
<comment type="catalytic activity">
    <reaction evidence="1">
        <text>ATP + protein L-histidine = ADP + protein N-phospho-L-histidine.</text>
        <dbReference type="EC" id="2.7.13.3"/>
    </reaction>
</comment>
<dbReference type="GO" id="GO:0005524">
    <property type="term" value="F:ATP binding"/>
    <property type="evidence" value="ECO:0007669"/>
    <property type="project" value="UniProtKB-KW"/>
</dbReference>
<feature type="domain" description="PAS" evidence="17">
    <location>
        <begin position="197"/>
        <end position="267"/>
    </location>
</feature>
<feature type="domain" description="Response regulatory" evidence="16">
    <location>
        <begin position="10"/>
        <end position="126"/>
    </location>
</feature>
<reference evidence="19 20" key="1">
    <citation type="submission" date="2018-05" db="EMBL/GenBank/DDBJ databases">
        <title>Pedobacter paludis sp. nov., isolated from wetland soil.</title>
        <authorList>
            <person name="Zhang Y."/>
            <person name="Wang G."/>
        </authorList>
    </citation>
    <scope>NUCLEOTIDE SEQUENCE [LARGE SCALE GENOMIC DNA]</scope>
    <source>
        <strain evidence="19 20">KCTC22721</strain>
    </source>
</reference>
<dbReference type="GO" id="GO:0016020">
    <property type="term" value="C:membrane"/>
    <property type="evidence" value="ECO:0007669"/>
    <property type="project" value="UniProtKB-SubCell"/>
</dbReference>
<dbReference type="InterPro" id="IPR011006">
    <property type="entry name" value="CheY-like_superfamily"/>
</dbReference>
<dbReference type="GO" id="GO:0000156">
    <property type="term" value="F:phosphorelay response regulator activity"/>
    <property type="evidence" value="ECO:0007669"/>
    <property type="project" value="TreeGrafter"/>
</dbReference>
<dbReference type="SUPFAM" id="SSF47384">
    <property type="entry name" value="Homodimeric domain of signal transducing histidine kinase"/>
    <property type="match status" value="1"/>
</dbReference>
<keyword evidence="10" id="KW-1133">Transmembrane helix</keyword>
<dbReference type="FunFam" id="3.30.565.10:FF:000006">
    <property type="entry name" value="Sensor histidine kinase WalK"/>
    <property type="match status" value="1"/>
</dbReference>
<dbReference type="EC" id="2.7.13.3" evidence="3"/>
<gene>
    <name evidence="19" type="ORF">DHW03_17825</name>
</gene>
<dbReference type="InterPro" id="IPR005467">
    <property type="entry name" value="His_kinase_dom"/>
</dbReference>
<dbReference type="Pfam" id="PF00512">
    <property type="entry name" value="HisKA"/>
    <property type="match status" value="1"/>
</dbReference>
<evidence type="ECO:0000259" key="18">
    <source>
        <dbReference type="PROSITE" id="PS50113"/>
    </source>
</evidence>
<evidence type="ECO:0000259" key="17">
    <source>
        <dbReference type="PROSITE" id="PS50112"/>
    </source>
</evidence>
<dbReference type="PROSITE" id="PS50112">
    <property type="entry name" value="PAS"/>
    <property type="match status" value="1"/>
</dbReference>
<dbReference type="SMART" id="SM00448">
    <property type="entry name" value="REC"/>
    <property type="match status" value="1"/>
</dbReference>
<evidence type="ECO:0000256" key="7">
    <source>
        <dbReference type="ARBA" id="ARBA00022741"/>
    </source>
</evidence>
<dbReference type="AlphaFoldDB" id="A0A317EJ01"/>
<keyword evidence="20" id="KW-1185">Reference proteome</keyword>
<dbReference type="SUPFAM" id="SSF52172">
    <property type="entry name" value="CheY-like"/>
    <property type="match status" value="1"/>
</dbReference>
<evidence type="ECO:0000256" key="3">
    <source>
        <dbReference type="ARBA" id="ARBA00012438"/>
    </source>
</evidence>
<dbReference type="PROSITE" id="PS50109">
    <property type="entry name" value="HIS_KIN"/>
    <property type="match status" value="1"/>
</dbReference>
<dbReference type="InterPro" id="IPR036097">
    <property type="entry name" value="HisK_dim/P_sf"/>
</dbReference>
<dbReference type="PANTHER" id="PTHR42878">
    <property type="entry name" value="TWO-COMPONENT HISTIDINE KINASE"/>
    <property type="match status" value="1"/>
</dbReference>
<evidence type="ECO:0000259" key="16">
    <source>
        <dbReference type="PROSITE" id="PS50110"/>
    </source>
</evidence>
<dbReference type="Pfam" id="PF02518">
    <property type="entry name" value="HATPase_c"/>
    <property type="match status" value="1"/>
</dbReference>
<dbReference type="CDD" id="cd00130">
    <property type="entry name" value="PAS"/>
    <property type="match status" value="1"/>
</dbReference>
<dbReference type="Gene3D" id="3.30.450.20">
    <property type="entry name" value="PAS domain"/>
    <property type="match status" value="1"/>
</dbReference>
<dbReference type="PROSITE" id="PS50110">
    <property type="entry name" value="RESPONSE_REGULATORY"/>
    <property type="match status" value="1"/>
</dbReference>
<evidence type="ECO:0000313" key="20">
    <source>
        <dbReference type="Proteomes" id="UP000245379"/>
    </source>
</evidence>
<keyword evidence="4 13" id="KW-0597">Phosphoprotein</keyword>
<dbReference type="InterPro" id="IPR003661">
    <property type="entry name" value="HisK_dim/P_dom"/>
</dbReference>
<dbReference type="Gene3D" id="1.10.287.130">
    <property type="match status" value="1"/>
</dbReference>
<name>A0A317EJ01_9SPHI</name>
<dbReference type="CDD" id="cd00082">
    <property type="entry name" value="HisKA"/>
    <property type="match status" value="1"/>
</dbReference>
<dbReference type="InterPro" id="IPR001789">
    <property type="entry name" value="Sig_transdc_resp-reg_receiver"/>
</dbReference>
<evidence type="ECO:0000256" key="4">
    <source>
        <dbReference type="ARBA" id="ARBA00022553"/>
    </source>
</evidence>
<evidence type="ECO:0000256" key="8">
    <source>
        <dbReference type="ARBA" id="ARBA00022777"/>
    </source>
</evidence>
<dbReference type="Gene3D" id="3.30.565.10">
    <property type="entry name" value="Histidine kinase-like ATPase, C-terminal domain"/>
    <property type="match status" value="1"/>
</dbReference>
<dbReference type="InterPro" id="IPR050351">
    <property type="entry name" value="BphY/WalK/GraS-like"/>
</dbReference>
<dbReference type="OrthoDB" id="9813151at2"/>
<evidence type="ECO:0000259" key="15">
    <source>
        <dbReference type="PROSITE" id="PS50109"/>
    </source>
</evidence>
<sequence>MSTLIHPILRILLLEDSDTDADLICRVLKKSGLLFDIRIVSNRERYEEALTDFLPQLILSDYALPAFDAVSAFRMKQTNFSHIPFIIISGIIGEENVVELIKEGVTDYVSKNSLPTLPSKISRAIREADEKREAEQHALDLAILSARLRKRKEELLNSNRLLQDEKEKVKAINAELHLLNAELEERVSTRTKSLEDSESQFRSMMETIPQIAWTNTHQGKMIFINRRWSDYTGFSEKQTGPKMINRLIHHEDLKTSFRLFGAILADGLGGEFQVRIRRGDGVYRWHLVRLMPIEKGSQANQIWIGTATDIQELRLLQQQKDDFISIASHELKTPITSLKLSLQLLDKIKESNSARIPALVNSANKSLEKVNVLIEDLLNAGMASEGQLHISKRKIPLAEIVCDGFKHLNTEGRYAVKLSGDLDIEIEADPVRIGQVITNFVDNAVKYAPLSFEIQVHIEKQAEKIKISVKDNGPGIRPENLRHLFDRYYRVDTSGSSYSGLGLGLFICGEIIRSHQGEIGVESQLGSGSTFWFTLPQQK</sequence>
<feature type="modified residue" description="4-aspartylphosphate" evidence="13">
    <location>
        <position position="61"/>
    </location>
</feature>
<dbReference type="PROSITE" id="PS50113">
    <property type="entry name" value="PAC"/>
    <property type="match status" value="1"/>
</dbReference>
<dbReference type="PANTHER" id="PTHR42878:SF7">
    <property type="entry name" value="SENSOR HISTIDINE KINASE GLRK"/>
    <property type="match status" value="1"/>
</dbReference>
<feature type="domain" description="PAC" evidence="18">
    <location>
        <begin position="270"/>
        <end position="322"/>
    </location>
</feature>
<dbReference type="SMART" id="SM00387">
    <property type="entry name" value="HATPase_c"/>
    <property type="match status" value="1"/>
</dbReference>
<dbReference type="InterPro" id="IPR036890">
    <property type="entry name" value="HATPase_C_sf"/>
</dbReference>
<evidence type="ECO:0000256" key="2">
    <source>
        <dbReference type="ARBA" id="ARBA00004141"/>
    </source>
</evidence>
<dbReference type="NCBIfam" id="TIGR00229">
    <property type="entry name" value="sensory_box"/>
    <property type="match status" value="1"/>
</dbReference>
<dbReference type="InterPro" id="IPR000014">
    <property type="entry name" value="PAS"/>
</dbReference>
<dbReference type="GO" id="GO:0007234">
    <property type="term" value="P:osmosensory signaling via phosphorelay pathway"/>
    <property type="evidence" value="ECO:0007669"/>
    <property type="project" value="TreeGrafter"/>
</dbReference>
<dbReference type="RefSeq" id="WP_109927182.1">
    <property type="nucleotide sequence ID" value="NZ_QGNZ01000004.1"/>
</dbReference>
<evidence type="ECO:0000256" key="12">
    <source>
        <dbReference type="ARBA" id="ARBA00023136"/>
    </source>
</evidence>
<protein>
    <recommendedName>
        <fullName evidence="3">histidine kinase</fullName>
        <ecNumber evidence="3">2.7.13.3</ecNumber>
    </recommendedName>
</protein>
<dbReference type="InterPro" id="IPR000700">
    <property type="entry name" value="PAS-assoc_C"/>
</dbReference>